<dbReference type="GO" id="GO:0019843">
    <property type="term" value="F:rRNA binding"/>
    <property type="evidence" value="ECO:0007669"/>
    <property type="project" value="UniProtKB-UniRule"/>
</dbReference>
<dbReference type="InterPro" id="IPR004389">
    <property type="entry name" value="Ribosomal_uL18_bac-type"/>
</dbReference>
<dbReference type="Pfam" id="PF00861">
    <property type="entry name" value="Ribosomal_L18p"/>
    <property type="match status" value="1"/>
</dbReference>
<evidence type="ECO:0000313" key="9">
    <source>
        <dbReference type="Proteomes" id="UP000178448"/>
    </source>
</evidence>
<dbReference type="Gene3D" id="3.30.420.100">
    <property type="match status" value="1"/>
</dbReference>
<dbReference type="GO" id="GO:0006412">
    <property type="term" value="P:translation"/>
    <property type="evidence" value="ECO:0007669"/>
    <property type="project" value="UniProtKB-UniRule"/>
</dbReference>
<protein>
    <recommendedName>
        <fullName evidence="6 7">Large ribosomal subunit protein uL18</fullName>
    </recommendedName>
</protein>
<evidence type="ECO:0000256" key="6">
    <source>
        <dbReference type="ARBA" id="ARBA00035197"/>
    </source>
</evidence>
<evidence type="ECO:0000313" key="8">
    <source>
        <dbReference type="EMBL" id="OGG05006.1"/>
    </source>
</evidence>
<keyword evidence="4 7" id="KW-0689">Ribosomal protein</keyword>
<dbReference type="InterPro" id="IPR005484">
    <property type="entry name" value="Ribosomal_uL18_bac/plant/anim"/>
</dbReference>
<dbReference type="HAMAP" id="MF_01337_B">
    <property type="entry name" value="Ribosomal_uL18_B"/>
    <property type="match status" value="1"/>
</dbReference>
<evidence type="ECO:0000256" key="7">
    <source>
        <dbReference type="HAMAP-Rule" id="MF_01337"/>
    </source>
</evidence>
<evidence type="ECO:0000256" key="2">
    <source>
        <dbReference type="ARBA" id="ARBA00022730"/>
    </source>
</evidence>
<dbReference type="InterPro" id="IPR057268">
    <property type="entry name" value="Ribosomal_L18"/>
</dbReference>
<reference evidence="8 9" key="1">
    <citation type="journal article" date="2016" name="Nat. Commun.">
        <title>Thousands of microbial genomes shed light on interconnected biogeochemical processes in an aquifer system.</title>
        <authorList>
            <person name="Anantharaman K."/>
            <person name="Brown C.T."/>
            <person name="Hug L.A."/>
            <person name="Sharon I."/>
            <person name="Castelle C.J."/>
            <person name="Probst A.J."/>
            <person name="Thomas B.C."/>
            <person name="Singh A."/>
            <person name="Wilkins M.J."/>
            <person name="Karaoz U."/>
            <person name="Brodie E.L."/>
            <person name="Williams K.H."/>
            <person name="Hubbard S.S."/>
            <person name="Banfield J.F."/>
        </authorList>
    </citation>
    <scope>NUCLEOTIDE SEQUENCE [LARGE SCALE GENOMIC DNA]</scope>
</reference>
<dbReference type="STRING" id="1798374.A2Z33_06985"/>
<dbReference type="EMBL" id="MFJD01000001">
    <property type="protein sequence ID" value="OGG05006.1"/>
    <property type="molecule type" value="Genomic_DNA"/>
</dbReference>
<comment type="similarity">
    <text evidence="1 7">Belongs to the universal ribosomal protein uL18 family.</text>
</comment>
<evidence type="ECO:0000256" key="1">
    <source>
        <dbReference type="ARBA" id="ARBA00007116"/>
    </source>
</evidence>
<sequence>MVKNSVQHRIERAKRVRMKISGTKIRPRLVLRRSGYTLYAQAVDDDTGQVIMGLTGKGKNTEAAKELGARSAKALAGRKFKSVVFDRGSNKYHGVVKAFADALREGGIKV</sequence>
<dbReference type="GO" id="GO:0005840">
    <property type="term" value="C:ribosome"/>
    <property type="evidence" value="ECO:0007669"/>
    <property type="project" value="UniProtKB-KW"/>
</dbReference>
<evidence type="ECO:0000256" key="3">
    <source>
        <dbReference type="ARBA" id="ARBA00022884"/>
    </source>
</evidence>
<dbReference type="GO" id="GO:0003735">
    <property type="term" value="F:structural constituent of ribosome"/>
    <property type="evidence" value="ECO:0007669"/>
    <property type="project" value="InterPro"/>
</dbReference>
<dbReference type="GO" id="GO:1990904">
    <property type="term" value="C:ribonucleoprotein complex"/>
    <property type="evidence" value="ECO:0007669"/>
    <property type="project" value="UniProtKB-KW"/>
</dbReference>
<name>A0A1F5YXZ3_9BACT</name>
<dbReference type="AlphaFoldDB" id="A0A1F5YXZ3"/>
<keyword evidence="5 7" id="KW-0687">Ribonucleoprotein</keyword>
<keyword evidence="2 7" id="KW-0699">rRNA-binding</keyword>
<evidence type="ECO:0000256" key="5">
    <source>
        <dbReference type="ARBA" id="ARBA00023274"/>
    </source>
</evidence>
<keyword evidence="3 7" id="KW-0694">RNA-binding</keyword>
<accession>A0A1F5YXZ3</accession>
<dbReference type="Proteomes" id="UP000178448">
    <property type="component" value="Unassembled WGS sequence"/>
</dbReference>
<dbReference type="NCBIfam" id="TIGR00060">
    <property type="entry name" value="L18_bact"/>
    <property type="match status" value="1"/>
</dbReference>
<dbReference type="CDD" id="cd00432">
    <property type="entry name" value="Ribosomal_L18_L5e"/>
    <property type="match status" value="1"/>
</dbReference>
<comment type="subunit">
    <text evidence="7">Part of the 50S ribosomal subunit; part of the 5S rRNA/L5/L18/L25 subcomplex. Contacts the 5S and 23S rRNAs.</text>
</comment>
<dbReference type="SUPFAM" id="SSF53137">
    <property type="entry name" value="Translational machinery components"/>
    <property type="match status" value="1"/>
</dbReference>
<gene>
    <name evidence="7" type="primary">rplR</name>
    <name evidence="8" type="ORF">A2Z33_06985</name>
</gene>
<proteinExistence type="inferred from homology"/>
<evidence type="ECO:0000256" key="4">
    <source>
        <dbReference type="ARBA" id="ARBA00022980"/>
    </source>
</evidence>
<organism evidence="8 9">
    <name type="scientific">Candidatus Gottesmanbacteria bacterium RBG_16_52_11</name>
    <dbReference type="NCBI Taxonomy" id="1798374"/>
    <lineage>
        <taxon>Bacteria</taxon>
        <taxon>Candidatus Gottesmaniibacteriota</taxon>
    </lineage>
</organism>
<comment type="caution">
    <text evidence="8">The sequence shown here is derived from an EMBL/GenBank/DDBJ whole genome shotgun (WGS) entry which is preliminary data.</text>
</comment>
<comment type="function">
    <text evidence="7">This is one of the proteins that bind and probably mediate the attachment of the 5S RNA into the large ribosomal subunit, where it forms part of the central protuberance.</text>
</comment>